<dbReference type="EMBL" id="HBFM01021135">
    <property type="protein sequence ID" value="CAD8778577.1"/>
    <property type="molecule type" value="Transcribed_RNA"/>
</dbReference>
<accession>A0A7S0YJ13</accession>
<name>A0A7S0YJ13_9CHLO</name>
<evidence type="ECO:0000313" key="3">
    <source>
        <dbReference type="EMBL" id="CAD8778577.1"/>
    </source>
</evidence>
<gene>
    <name evidence="3" type="ORF">PPAR00522_LOCUS13762</name>
</gene>
<feature type="coiled-coil region" evidence="1">
    <location>
        <begin position="72"/>
        <end position="153"/>
    </location>
</feature>
<sequence length="316" mass="36445">MSISENDVANYSNLKQLVHQLKHEHQEALENQKSARKADSYALAEQKQQYDEIISDLNKRHSDLSAQNRQNVERFAKVRQALERDKQKLQLQVENLTKINTELVSKHQKELAEHAGRHANELKQLTESHAQALQLKEEEIQNFKQQHQQKEMEIQNWCQSEIQSVQQALTAQVNNFNAQYSAWQRNLLDEKRRREDVEAKLQAAVEKEKKLLEDLESTKSAMETQEAVLVDEADAAASAHAIVVRELEVALEDAKKKGAEEVRLQKMKHTQQLSMIEAKLQATLTAKDTTNAKLRTELEVVTNKLKEFESLLQQEI</sequence>
<dbReference type="AlphaFoldDB" id="A0A7S0YJ13"/>
<feature type="region of interest" description="Disordered" evidence="2">
    <location>
        <begin position="22"/>
        <end position="42"/>
    </location>
</feature>
<keyword evidence="1" id="KW-0175">Coiled coil</keyword>
<evidence type="ECO:0000256" key="1">
    <source>
        <dbReference type="SAM" id="Coils"/>
    </source>
</evidence>
<proteinExistence type="predicted"/>
<reference evidence="3" key="1">
    <citation type="submission" date="2021-01" db="EMBL/GenBank/DDBJ databases">
        <authorList>
            <person name="Corre E."/>
            <person name="Pelletier E."/>
            <person name="Niang G."/>
            <person name="Scheremetjew M."/>
            <person name="Finn R."/>
            <person name="Kale V."/>
            <person name="Holt S."/>
            <person name="Cochrane G."/>
            <person name="Meng A."/>
            <person name="Brown T."/>
            <person name="Cohen L."/>
        </authorList>
    </citation>
    <scope>NUCLEOTIDE SEQUENCE</scope>
    <source>
        <strain evidence="3">SAG 63-3</strain>
    </source>
</reference>
<feature type="coiled-coil region" evidence="1">
    <location>
        <begin position="180"/>
        <end position="225"/>
    </location>
</feature>
<protein>
    <submittedName>
        <fullName evidence="3">Uncharacterized protein</fullName>
    </submittedName>
</protein>
<organism evidence="3">
    <name type="scientific">Polytomella parva</name>
    <dbReference type="NCBI Taxonomy" id="51329"/>
    <lineage>
        <taxon>Eukaryota</taxon>
        <taxon>Viridiplantae</taxon>
        <taxon>Chlorophyta</taxon>
        <taxon>core chlorophytes</taxon>
        <taxon>Chlorophyceae</taxon>
        <taxon>CS clade</taxon>
        <taxon>Chlamydomonadales</taxon>
        <taxon>Chlamydomonadaceae</taxon>
        <taxon>Polytomella</taxon>
    </lineage>
</organism>
<evidence type="ECO:0000256" key="2">
    <source>
        <dbReference type="SAM" id="MobiDB-lite"/>
    </source>
</evidence>